<organism evidence="2 3">
    <name type="scientific">Ananas comosus</name>
    <name type="common">Pineapple</name>
    <name type="synonym">Ananas ananas</name>
    <dbReference type="NCBI Taxonomy" id="4615"/>
    <lineage>
        <taxon>Eukaryota</taxon>
        <taxon>Viridiplantae</taxon>
        <taxon>Streptophyta</taxon>
        <taxon>Embryophyta</taxon>
        <taxon>Tracheophyta</taxon>
        <taxon>Spermatophyta</taxon>
        <taxon>Magnoliopsida</taxon>
        <taxon>Liliopsida</taxon>
        <taxon>Poales</taxon>
        <taxon>Bromeliaceae</taxon>
        <taxon>Bromelioideae</taxon>
        <taxon>Ananas</taxon>
    </lineage>
</organism>
<dbReference type="Proteomes" id="UP000092600">
    <property type="component" value="Unassembled WGS sequence"/>
</dbReference>
<feature type="compositionally biased region" description="Pro residues" evidence="1">
    <location>
        <begin position="9"/>
        <end position="22"/>
    </location>
</feature>
<dbReference type="AlphaFoldDB" id="A0A199VBT7"/>
<comment type="caution">
    <text evidence="2">The sequence shown here is derived from an EMBL/GenBank/DDBJ whole genome shotgun (WGS) entry which is preliminary data.</text>
</comment>
<evidence type="ECO:0000313" key="3">
    <source>
        <dbReference type="Proteomes" id="UP000092600"/>
    </source>
</evidence>
<evidence type="ECO:0000256" key="1">
    <source>
        <dbReference type="SAM" id="MobiDB-lite"/>
    </source>
</evidence>
<name>A0A199VBT7_ANACO</name>
<reference evidence="2 3" key="1">
    <citation type="journal article" date="2016" name="DNA Res.">
        <title>The draft genome of MD-2 pineapple using hybrid error correction of long reads.</title>
        <authorList>
            <person name="Redwan R.M."/>
            <person name="Saidin A."/>
            <person name="Kumar S.V."/>
        </authorList>
    </citation>
    <scope>NUCLEOTIDE SEQUENCE [LARGE SCALE GENOMIC DNA]</scope>
    <source>
        <strain evidence="3">cv. MD2</strain>
        <tissue evidence="2">Leaf</tissue>
    </source>
</reference>
<gene>
    <name evidence="2" type="ORF">ACMD2_25902</name>
</gene>
<accession>A0A199VBT7</accession>
<proteinExistence type="predicted"/>
<evidence type="ECO:0000313" key="2">
    <source>
        <dbReference type="EMBL" id="OAY74265.1"/>
    </source>
</evidence>
<sequence length="231" mass="24565">MHQHRMVPLVPPPQPPPPPPPLSSYADDLESGARAGSGGRRELTLSRESTKESMRIDTKKLKAMSIVRPLPGLVAPPSWHLRDLPLTILAVPEAAGRRSRLLRPPRPGAGRAGLPLPPARRHHLESLPPTSSVPGHPFPSVAAAPVRCRRRLGQPRPPSPSPGRGFVAIFSDAAATRGRLLPPSLASGDLPSSSPTYPGRRRGRSSFGIRVLARAGRACSADAAAASRRQP</sequence>
<protein>
    <submittedName>
        <fullName evidence="2">Uncharacterized protein</fullName>
    </submittedName>
</protein>
<feature type="region of interest" description="Disordered" evidence="1">
    <location>
        <begin position="180"/>
        <end position="205"/>
    </location>
</feature>
<feature type="non-terminal residue" evidence="2">
    <location>
        <position position="231"/>
    </location>
</feature>
<feature type="region of interest" description="Disordered" evidence="1">
    <location>
        <begin position="1"/>
        <end position="55"/>
    </location>
</feature>
<dbReference type="EMBL" id="LSRQ01002448">
    <property type="protein sequence ID" value="OAY74265.1"/>
    <property type="molecule type" value="Genomic_DNA"/>
</dbReference>
<feature type="region of interest" description="Disordered" evidence="1">
    <location>
        <begin position="96"/>
        <end position="141"/>
    </location>
</feature>
<feature type="compositionally biased region" description="Basic and acidic residues" evidence="1">
    <location>
        <begin position="39"/>
        <end position="55"/>
    </location>
</feature>